<feature type="compositionally biased region" description="Low complexity" evidence="1">
    <location>
        <begin position="180"/>
        <end position="209"/>
    </location>
</feature>
<name>A0A1W2TV32_ROSNE</name>
<dbReference type="OMA" id="AFMIRIP"/>
<dbReference type="GO" id="GO:0006878">
    <property type="term" value="P:intracellular copper ion homeostasis"/>
    <property type="evidence" value="ECO:0007669"/>
    <property type="project" value="TreeGrafter"/>
</dbReference>
<dbReference type="GO" id="GO:0045944">
    <property type="term" value="P:positive regulation of transcription by RNA polymerase II"/>
    <property type="evidence" value="ECO:0007669"/>
    <property type="project" value="TreeGrafter"/>
</dbReference>
<evidence type="ECO:0000313" key="2">
    <source>
        <dbReference type="EMBL" id="GAP92463.2"/>
    </source>
</evidence>
<dbReference type="PANTHER" id="PTHR28088">
    <property type="entry name" value="TRANSCRIPTIONAL ACTIVATOR HAA1-RELATED"/>
    <property type="match status" value="1"/>
</dbReference>
<feature type="compositionally biased region" description="Polar residues" evidence="1">
    <location>
        <begin position="379"/>
        <end position="400"/>
    </location>
</feature>
<dbReference type="GO" id="GO:0000981">
    <property type="term" value="F:DNA-binding transcription factor activity, RNA polymerase II-specific"/>
    <property type="evidence" value="ECO:0007669"/>
    <property type="project" value="TreeGrafter"/>
</dbReference>
<dbReference type="EMBL" id="DF977527">
    <property type="protein sequence ID" value="GAP92463.2"/>
    <property type="molecule type" value="Genomic_DNA"/>
</dbReference>
<proteinExistence type="predicted"/>
<evidence type="ECO:0000256" key="1">
    <source>
        <dbReference type="SAM" id="MobiDB-lite"/>
    </source>
</evidence>
<protein>
    <submittedName>
        <fullName evidence="2">Putative copper fist DNA binding domain-containing protein</fullName>
    </submittedName>
</protein>
<dbReference type="GO" id="GO:0005634">
    <property type="term" value="C:nucleus"/>
    <property type="evidence" value="ECO:0007669"/>
    <property type="project" value="TreeGrafter"/>
</dbReference>
<feature type="region of interest" description="Disordered" evidence="1">
    <location>
        <begin position="161"/>
        <end position="242"/>
    </location>
</feature>
<sequence length="465" mass="48846">MIPVRKPGRPLSSCPHQKGKPCNCNNITAAIPRNGKCGCGTSEPIATETTTAVKTEPPAPEVVPMSPTRMVSFKVQKHTAAKSHSRRQSYDISLLSQMDPSAINVIPSQGLVLSASSNINHTSPMQSPSFMPSFQTGFDSEDSLGAHFDYTQMMGRLNGHNLNTLFESPHGTMSDPSPNGLSGNGASSHSSLNSSGTSHYASISSGSGSHTKGLISTGGMSCCSKGPTEVSPTHEQLGDQKPQPQDALGLMRYGDSIPTHGQNMSALAFNSTINDRPAAQQTPQNTAYSYPVPYGSSFYEPLQYAQWQQMMTSQPQSIPPLNAYVNSHSGMETTTAGPSPYSAHQCGCGEGCQCLGCATHPFNAAMQEYVLSAMQDEQSISPSLSNGDSNGVANTANEPSPQILPSPIVSASPVSETGSSGGMNDYLFVAYCPGSPRSCPCGDECACVGCMIHCQPGPRTPVTPP</sequence>
<dbReference type="GO" id="GO:0005507">
    <property type="term" value="F:copper ion binding"/>
    <property type="evidence" value="ECO:0007669"/>
    <property type="project" value="TreeGrafter"/>
</dbReference>
<feature type="region of interest" description="Disordered" evidence="1">
    <location>
        <begin position="379"/>
        <end position="406"/>
    </location>
</feature>
<reference evidence="2" key="1">
    <citation type="submission" date="2016-03" db="EMBL/GenBank/DDBJ databases">
        <title>Draft genome sequence of Rosellinia necatrix.</title>
        <authorList>
            <person name="Kanematsu S."/>
        </authorList>
    </citation>
    <scope>NUCLEOTIDE SEQUENCE [LARGE SCALE GENOMIC DNA]</scope>
    <source>
        <strain evidence="2">W97</strain>
    </source>
</reference>
<dbReference type="InterPro" id="IPR051763">
    <property type="entry name" value="Copper_Homeo_Regul"/>
</dbReference>
<organism evidence="2">
    <name type="scientific">Rosellinia necatrix</name>
    <name type="common">White root-rot fungus</name>
    <dbReference type="NCBI Taxonomy" id="77044"/>
    <lineage>
        <taxon>Eukaryota</taxon>
        <taxon>Fungi</taxon>
        <taxon>Dikarya</taxon>
        <taxon>Ascomycota</taxon>
        <taxon>Pezizomycotina</taxon>
        <taxon>Sordariomycetes</taxon>
        <taxon>Xylariomycetidae</taxon>
        <taxon>Xylariales</taxon>
        <taxon>Xylariaceae</taxon>
        <taxon>Rosellinia</taxon>
    </lineage>
</organism>
<dbReference type="Proteomes" id="UP000054516">
    <property type="component" value="Unassembled WGS sequence"/>
</dbReference>
<dbReference type="GO" id="GO:0006879">
    <property type="term" value="P:intracellular iron ion homeostasis"/>
    <property type="evidence" value="ECO:0007669"/>
    <property type="project" value="TreeGrafter"/>
</dbReference>
<gene>
    <name evidence="2" type="ORF">SAMD00023353_8200300</name>
</gene>
<keyword evidence="3" id="KW-1185">Reference proteome</keyword>
<dbReference type="OrthoDB" id="5600085at2759"/>
<accession>A0A1W2TV32</accession>
<dbReference type="GO" id="GO:0000978">
    <property type="term" value="F:RNA polymerase II cis-regulatory region sequence-specific DNA binding"/>
    <property type="evidence" value="ECO:0007669"/>
    <property type="project" value="TreeGrafter"/>
</dbReference>
<dbReference type="PANTHER" id="PTHR28088:SF9">
    <property type="entry name" value="TRANSCRIPTION FACTOR GRISEA, PUTATIVE (AFU_ORTHOLOGUE AFUA_1G13190)-RELATED"/>
    <property type="match status" value="1"/>
</dbReference>
<evidence type="ECO:0000313" key="3">
    <source>
        <dbReference type="Proteomes" id="UP000054516"/>
    </source>
</evidence>
<dbReference type="AlphaFoldDB" id="A0A1W2TV32"/>